<organism evidence="7 8">
    <name type="scientific">Effrenium voratum</name>
    <dbReference type="NCBI Taxonomy" id="2562239"/>
    <lineage>
        <taxon>Eukaryota</taxon>
        <taxon>Sar</taxon>
        <taxon>Alveolata</taxon>
        <taxon>Dinophyceae</taxon>
        <taxon>Suessiales</taxon>
        <taxon>Symbiodiniaceae</taxon>
        <taxon>Effrenium</taxon>
    </lineage>
</organism>
<accession>A0AA36JDG7</accession>
<dbReference type="PANTHER" id="PTHR10877:SF183">
    <property type="entry name" value="AT14535P-RELATED"/>
    <property type="match status" value="1"/>
</dbReference>
<keyword evidence="4 5" id="KW-0472">Membrane</keyword>
<feature type="domain" description="Polycystin cation channel PKD1/PKD2" evidence="6">
    <location>
        <begin position="424"/>
        <end position="548"/>
    </location>
</feature>
<evidence type="ECO:0000256" key="4">
    <source>
        <dbReference type="ARBA" id="ARBA00023136"/>
    </source>
</evidence>
<dbReference type="Pfam" id="PF08016">
    <property type="entry name" value="PKD_channel"/>
    <property type="match status" value="1"/>
</dbReference>
<feature type="transmembrane region" description="Helical" evidence="5">
    <location>
        <begin position="302"/>
        <end position="320"/>
    </location>
</feature>
<dbReference type="InterPro" id="IPR013122">
    <property type="entry name" value="PKD1_2_channel"/>
</dbReference>
<reference evidence="7" key="1">
    <citation type="submission" date="2023-08" db="EMBL/GenBank/DDBJ databases">
        <authorList>
            <person name="Chen Y."/>
            <person name="Shah S."/>
            <person name="Dougan E. K."/>
            <person name="Thang M."/>
            <person name="Chan C."/>
        </authorList>
    </citation>
    <scope>NUCLEOTIDE SEQUENCE</scope>
</reference>
<keyword evidence="8" id="KW-1185">Reference proteome</keyword>
<name>A0AA36JDG7_9DINO</name>
<evidence type="ECO:0000256" key="3">
    <source>
        <dbReference type="ARBA" id="ARBA00022989"/>
    </source>
</evidence>
<sequence>MSVPHKIFYWVETTVEHEYGALKPEKVATSHGVPAKELFKYWQKEIDCDKAVQTLPRTLTLIIFFALMLLSHEVLGPAQSIEKAIRFDIEENANFAFNGVGTFGNKNYQDVNNFADFYSWLRLGFSAVYLPQTKAVSEGSTLPSVSLDKYTKGSYLEYNRKVGPAKLSQEKAQAKPCDNQPLVQIVSDTGNITTSATDCHSLDNEYYIPPTEFDANFKTFNEDISSTVWLHPDQDMSSVIQSLEASDWLNSETQHWKLTLVTYNPDYDILVVTGIHFQLSRSGRIWKNITFMSLKMQPYANLWSLCWEILFFGSIVTIFVEELWEVSSSLCAASSRGRCRCFYFLRSYFTVWNLVDWTSIAIAFTLLGMWIMSLFARSDLQDVLGQNIVECGSGGSNCESLTGDLLASAVSTGTLVGRTSLVSSFYPFCILLRLFKAFSLQPRLAVVTRTLWASFADLMHFGIIFISVFVTFVFMAMGFFGRTVEGYGNFQIAFVTLFRSLMGDSDFDSMEDQVGRVIAGIFHITFMLTMLLILLNMLIAIIMDVYAETKRNAQFSDTVWHDVWDFLTRLYQKRTGHRVSIRQAKKAYLASLEDQAAEAEIEANNPKSMSPVTLESRRTINIHNVEESDVMVTAEILLQKVPKMTLEQAEGTIVESIKWFELTTPMEVRQEDVLLGIRQLQQVHGISPAAVLSSRTPSKQDLTKPKVEGEVDEKLQALAEQASVRDLLSAAMVRLDSSTESQRSKKLVAQMISSLQMIMEDELVDMRGI</sequence>
<dbReference type="InterPro" id="IPR051223">
    <property type="entry name" value="Polycystin"/>
</dbReference>
<evidence type="ECO:0000256" key="2">
    <source>
        <dbReference type="ARBA" id="ARBA00022692"/>
    </source>
</evidence>
<keyword evidence="3 5" id="KW-1133">Transmembrane helix</keyword>
<feature type="transmembrane region" description="Helical" evidence="5">
    <location>
        <begin position="517"/>
        <end position="542"/>
    </location>
</feature>
<dbReference type="GO" id="GO:0016020">
    <property type="term" value="C:membrane"/>
    <property type="evidence" value="ECO:0007669"/>
    <property type="project" value="UniProtKB-SubCell"/>
</dbReference>
<dbReference type="Gene3D" id="1.10.287.70">
    <property type="match status" value="1"/>
</dbReference>
<feature type="transmembrane region" description="Helical" evidence="5">
    <location>
        <begin position="458"/>
        <end position="480"/>
    </location>
</feature>
<proteinExistence type="predicted"/>
<evidence type="ECO:0000313" key="7">
    <source>
        <dbReference type="EMBL" id="CAJ1403661.1"/>
    </source>
</evidence>
<keyword evidence="2 5" id="KW-0812">Transmembrane</keyword>
<comment type="subcellular location">
    <subcellularLocation>
        <location evidence="1">Membrane</location>
        <topology evidence="1">Multi-pass membrane protein</topology>
    </subcellularLocation>
</comment>
<evidence type="ECO:0000259" key="6">
    <source>
        <dbReference type="Pfam" id="PF08016"/>
    </source>
</evidence>
<evidence type="ECO:0000256" key="5">
    <source>
        <dbReference type="SAM" id="Phobius"/>
    </source>
</evidence>
<comment type="caution">
    <text evidence="7">The sequence shown here is derived from an EMBL/GenBank/DDBJ whole genome shotgun (WGS) entry which is preliminary data.</text>
</comment>
<evidence type="ECO:0000313" key="8">
    <source>
        <dbReference type="Proteomes" id="UP001178507"/>
    </source>
</evidence>
<dbReference type="AlphaFoldDB" id="A0AA36JDG7"/>
<dbReference type="Proteomes" id="UP001178507">
    <property type="component" value="Unassembled WGS sequence"/>
</dbReference>
<evidence type="ECO:0000256" key="1">
    <source>
        <dbReference type="ARBA" id="ARBA00004141"/>
    </source>
</evidence>
<dbReference type="PANTHER" id="PTHR10877">
    <property type="entry name" value="POLYCYSTIN FAMILY MEMBER"/>
    <property type="match status" value="1"/>
</dbReference>
<feature type="transmembrane region" description="Helical" evidence="5">
    <location>
        <begin position="357"/>
        <end position="376"/>
    </location>
</feature>
<dbReference type="EMBL" id="CAUJNA010003505">
    <property type="protein sequence ID" value="CAJ1403661.1"/>
    <property type="molecule type" value="Genomic_DNA"/>
</dbReference>
<protein>
    <recommendedName>
        <fullName evidence="6">Polycystin cation channel PKD1/PKD2 domain-containing protein</fullName>
    </recommendedName>
</protein>
<gene>
    <name evidence="7" type="ORF">EVOR1521_LOCUS26284</name>
</gene>